<dbReference type="AlphaFoldDB" id="A0A976G2X2"/>
<reference evidence="2 3" key="1">
    <citation type="submission" date="2018-01" db="EMBL/GenBank/DDBJ databases">
        <authorList>
            <person name="Clerissi C."/>
        </authorList>
    </citation>
    <scope>NUCLEOTIDE SEQUENCE [LARGE SCALE GENOMIC DNA]</scope>
    <source>
        <strain evidence="2">Cupriavidus taiwanensis STM 8556</strain>
    </source>
</reference>
<gene>
    <name evidence="2" type="ORF">CBM2613_A50071</name>
</gene>
<feature type="compositionally biased region" description="Basic and acidic residues" evidence="1">
    <location>
        <begin position="74"/>
        <end position="87"/>
    </location>
</feature>
<sequence length="87" mass="10028">MPIRLGIWRMARFRTGIGRPECGRFPCALALRSHRQISIIAPAARRRKLRRRAVHTFYPDLASPWGGIKPASDAGRRAPWRIERRSP</sequence>
<proteinExistence type="predicted"/>
<dbReference type="EMBL" id="OFTH01000029">
    <property type="protein sequence ID" value="SOZ63769.1"/>
    <property type="molecule type" value="Genomic_DNA"/>
</dbReference>
<evidence type="ECO:0000313" key="3">
    <source>
        <dbReference type="Proteomes" id="UP000256952"/>
    </source>
</evidence>
<organism evidence="2 3">
    <name type="scientific">Cupriavidus taiwanensis</name>
    <dbReference type="NCBI Taxonomy" id="164546"/>
    <lineage>
        <taxon>Bacteria</taxon>
        <taxon>Pseudomonadati</taxon>
        <taxon>Pseudomonadota</taxon>
        <taxon>Betaproteobacteria</taxon>
        <taxon>Burkholderiales</taxon>
        <taxon>Burkholderiaceae</taxon>
        <taxon>Cupriavidus</taxon>
    </lineage>
</organism>
<feature type="region of interest" description="Disordered" evidence="1">
    <location>
        <begin position="67"/>
        <end position="87"/>
    </location>
</feature>
<evidence type="ECO:0000313" key="2">
    <source>
        <dbReference type="EMBL" id="SOZ63769.1"/>
    </source>
</evidence>
<dbReference type="Proteomes" id="UP000256952">
    <property type="component" value="Chromosome CBM2613_a"/>
</dbReference>
<name>A0A976G2X2_9BURK</name>
<accession>A0A976G2X2</accession>
<protein>
    <submittedName>
        <fullName evidence="2">Uncharacterized protein</fullName>
    </submittedName>
</protein>
<comment type="caution">
    <text evidence="2">The sequence shown here is derived from an EMBL/GenBank/DDBJ whole genome shotgun (WGS) entry which is preliminary data.</text>
</comment>
<evidence type="ECO:0000256" key="1">
    <source>
        <dbReference type="SAM" id="MobiDB-lite"/>
    </source>
</evidence>